<keyword evidence="2" id="KW-1185">Reference proteome</keyword>
<evidence type="ECO:0000313" key="2">
    <source>
        <dbReference type="Proteomes" id="UP000468531"/>
    </source>
</evidence>
<reference evidence="1 2" key="1">
    <citation type="journal article" date="2020" name="Arch. Microbiol.">
        <title>Bradyrhizobium uaiense sp. nov., a new highly efficient cowpea symbiont.</title>
        <authorList>
            <person name="Cabral Michel D."/>
            <person name="Azarias Guimaraes A."/>
            <person name="Martins da Costa E."/>
            <person name="Soares de Carvalho T."/>
            <person name="Balsanelli E."/>
            <person name="Willems A."/>
            <person name="Maltempi de Souza E."/>
            <person name="de Souza Moreira F.M."/>
        </authorList>
    </citation>
    <scope>NUCLEOTIDE SEQUENCE [LARGE SCALE GENOMIC DNA]</scope>
    <source>
        <strain evidence="1 2">UFLA 03-164</strain>
    </source>
</reference>
<organism evidence="1 2">
    <name type="scientific">Bradyrhizobium uaiense</name>
    <dbReference type="NCBI Taxonomy" id="2594946"/>
    <lineage>
        <taxon>Bacteria</taxon>
        <taxon>Pseudomonadati</taxon>
        <taxon>Pseudomonadota</taxon>
        <taxon>Alphaproteobacteria</taxon>
        <taxon>Hyphomicrobiales</taxon>
        <taxon>Nitrobacteraceae</taxon>
        <taxon>Bradyrhizobium</taxon>
    </lineage>
</organism>
<name>A0A6P1BX96_9BRAD</name>
<proteinExistence type="predicted"/>
<protein>
    <submittedName>
        <fullName evidence="1">Uncharacterized protein</fullName>
    </submittedName>
</protein>
<accession>A0A6P1BX96</accession>
<dbReference type="EMBL" id="VKHP01000330">
    <property type="protein sequence ID" value="NEV02263.1"/>
    <property type="molecule type" value="Genomic_DNA"/>
</dbReference>
<dbReference type="AlphaFoldDB" id="A0A6P1BX96"/>
<dbReference type="RefSeq" id="WP_163162256.1">
    <property type="nucleotide sequence ID" value="NZ_VKHP01000330.1"/>
</dbReference>
<gene>
    <name evidence="1" type="ORF">FNJ47_42695</name>
</gene>
<dbReference type="Proteomes" id="UP000468531">
    <property type="component" value="Unassembled WGS sequence"/>
</dbReference>
<evidence type="ECO:0000313" key="1">
    <source>
        <dbReference type="EMBL" id="NEV02263.1"/>
    </source>
</evidence>
<sequence length="75" mass="8193">MLIDHGGYLKLHPRSGDKWDAAVGQADAVQAASVQKLFETTRKGDFAQLVAEEMKNGTAFTVPCYLRTAIEALLK</sequence>
<comment type="caution">
    <text evidence="1">The sequence shown here is derived from an EMBL/GenBank/DDBJ whole genome shotgun (WGS) entry which is preliminary data.</text>
</comment>